<dbReference type="GO" id="GO:0015421">
    <property type="term" value="F:ABC-type oligopeptide transporter activity"/>
    <property type="evidence" value="ECO:0007669"/>
    <property type="project" value="TreeGrafter"/>
</dbReference>
<dbReference type="InterPro" id="IPR003593">
    <property type="entry name" value="AAA+_ATPase"/>
</dbReference>
<dbReference type="SMART" id="SM00382">
    <property type="entry name" value="AAA"/>
    <property type="match status" value="1"/>
</dbReference>
<feature type="domain" description="Peptidase C39" evidence="14">
    <location>
        <begin position="10"/>
        <end position="132"/>
    </location>
</feature>
<feature type="transmembrane region" description="Helical" evidence="11">
    <location>
        <begin position="168"/>
        <end position="189"/>
    </location>
</feature>
<accession>A0A8J7AB10</accession>
<gene>
    <name evidence="15" type="ORF">IQ241_20020</name>
</gene>
<feature type="transmembrane region" description="Helical" evidence="11">
    <location>
        <begin position="380"/>
        <end position="406"/>
    </location>
</feature>
<name>A0A8J7AB10_9CYAN</name>
<evidence type="ECO:0000259" key="14">
    <source>
        <dbReference type="PROSITE" id="PS50990"/>
    </source>
</evidence>
<organism evidence="15 16">
    <name type="scientific">Vasconcelosia minhoensis LEGE 07310</name>
    <dbReference type="NCBI Taxonomy" id="915328"/>
    <lineage>
        <taxon>Bacteria</taxon>
        <taxon>Bacillati</taxon>
        <taxon>Cyanobacteriota</taxon>
        <taxon>Cyanophyceae</taxon>
        <taxon>Nodosilineales</taxon>
        <taxon>Cymatolegaceae</taxon>
        <taxon>Vasconcelosia</taxon>
        <taxon>Vasconcelosia minhoensis</taxon>
    </lineage>
</organism>
<dbReference type="EMBL" id="JADEXG010000060">
    <property type="protein sequence ID" value="MBE9079555.1"/>
    <property type="molecule type" value="Genomic_DNA"/>
</dbReference>
<evidence type="ECO:0000256" key="10">
    <source>
        <dbReference type="ARBA" id="ARBA00023136"/>
    </source>
</evidence>
<feature type="transmembrane region" description="Helical" evidence="11">
    <location>
        <begin position="201"/>
        <end position="222"/>
    </location>
</feature>
<evidence type="ECO:0000256" key="1">
    <source>
        <dbReference type="ARBA" id="ARBA00004651"/>
    </source>
</evidence>
<dbReference type="PROSITE" id="PS50893">
    <property type="entry name" value="ABC_TRANSPORTER_2"/>
    <property type="match status" value="1"/>
</dbReference>
<dbReference type="SUPFAM" id="SSF90123">
    <property type="entry name" value="ABC transporter transmembrane region"/>
    <property type="match status" value="1"/>
</dbReference>
<dbReference type="GO" id="GO:0008234">
    <property type="term" value="F:cysteine-type peptidase activity"/>
    <property type="evidence" value="ECO:0007669"/>
    <property type="project" value="UniProtKB-KW"/>
</dbReference>
<feature type="transmembrane region" description="Helical" evidence="11">
    <location>
        <begin position="280"/>
        <end position="300"/>
    </location>
</feature>
<dbReference type="InterPro" id="IPR039421">
    <property type="entry name" value="Type_1_exporter"/>
</dbReference>
<evidence type="ECO:0000256" key="9">
    <source>
        <dbReference type="ARBA" id="ARBA00022989"/>
    </source>
</evidence>
<evidence type="ECO:0000259" key="12">
    <source>
        <dbReference type="PROSITE" id="PS50893"/>
    </source>
</evidence>
<keyword evidence="16" id="KW-1185">Reference proteome</keyword>
<dbReference type="Gene3D" id="3.40.50.300">
    <property type="entry name" value="P-loop containing nucleotide triphosphate hydrolases"/>
    <property type="match status" value="1"/>
</dbReference>
<protein>
    <submittedName>
        <fullName evidence="15">Peptidase domain-containing ABC transporter</fullName>
    </submittedName>
</protein>
<keyword evidence="6" id="KW-0378">Hydrolase</keyword>
<dbReference type="Proteomes" id="UP000636505">
    <property type="component" value="Unassembled WGS sequence"/>
</dbReference>
<dbReference type="Pfam" id="PF00664">
    <property type="entry name" value="ABC_membrane"/>
    <property type="match status" value="1"/>
</dbReference>
<keyword evidence="5" id="KW-0547">Nucleotide-binding</keyword>
<keyword evidence="8" id="KW-0067">ATP-binding</keyword>
<dbReference type="Gene3D" id="3.90.70.10">
    <property type="entry name" value="Cysteine proteinases"/>
    <property type="match status" value="1"/>
</dbReference>
<feature type="domain" description="ABC transmembrane type-1" evidence="13">
    <location>
        <begin position="174"/>
        <end position="447"/>
    </location>
</feature>
<evidence type="ECO:0000256" key="11">
    <source>
        <dbReference type="SAM" id="Phobius"/>
    </source>
</evidence>
<keyword evidence="2" id="KW-0813">Transport</keyword>
<keyword evidence="9 11" id="KW-1133">Transmembrane helix</keyword>
<dbReference type="PROSITE" id="PS00211">
    <property type="entry name" value="ABC_TRANSPORTER_1"/>
    <property type="match status" value="1"/>
</dbReference>
<feature type="transmembrane region" description="Helical" evidence="11">
    <location>
        <begin position="418"/>
        <end position="442"/>
    </location>
</feature>
<dbReference type="InterPro" id="IPR011527">
    <property type="entry name" value="ABC1_TM_dom"/>
</dbReference>
<feature type="transmembrane region" description="Helical" evidence="11">
    <location>
        <begin position="306"/>
        <end position="326"/>
    </location>
</feature>
<evidence type="ECO:0000256" key="8">
    <source>
        <dbReference type="ARBA" id="ARBA00022840"/>
    </source>
</evidence>
<dbReference type="Gene3D" id="1.20.1560.10">
    <property type="entry name" value="ABC transporter type 1, transmembrane domain"/>
    <property type="match status" value="1"/>
</dbReference>
<dbReference type="GO" id="GO:0006508">
    <property type="term" value="P:proteolysis"/>
    <property type="evidence" value="ECO:0007669"/>
    <property type="project" value="InterPro"/>
</dbReference>
<reference evidence="15" key="1">
    <citation type="submission" date="2020-10" db="EMBL/GenBank/DDBJ databases">
        <authorList>
            <person name="Castelo-Branco R."/>
            <person name="Eusebio N."/>
            <person name="Adriana R."/>
            <person name="Vieira A."/>
            <person name="Brugerolle De Fraissinette N."/>
            <person name="Rezende De Castro R."/>
            <person name="Schneider M.P."/>
            <person name="Vasconcelos V."/>
            <person name="Leao P.N."/>
        </authorList>
    </citation>
    <scope>NUCLEOTIDE SEQUENCE</scope>
    <source>
        <strain evidence="15">LEGE 07310</strain>
    </source>
</reference>
<sequence length="734" mass="80564">MFKKYAVVRQQSEEDCGAACLATIAKHYGRHLSLTRSREAVGTGQLGTTLLGIRRGAEALGFQAQSGKVTPEVFDNLSQIALPAIIHWRGYHWVVLYGKKGRKYVIADPAMGLLYLHKAELIESWGDGITLLIEPSGEIFEEQEEEPKKGIGRYFKQALNYRTTVFQALLYAQVIGLLGLIYPFFIQILTDDVLIRGDAQLLRTVALGVMALLAVDSVLKLIEYTLVTHFGQQLQLQLSLEFGNKLLRLPLAYYESRRSGEVLSRLEDITRINGLVSSSIIQFPTKLSIGLVSFAFMLAYSRSLTLFSVGLSVMMTLAALIFLPALNQRTRRLLALDADNQGILVENFKGAMTFKSTTAEPQLWAELEARFGRVALQEFWLARLGIANTVFSGLISGVGGIALLWFGSSLVISQALTIGQLLAFNAMNANFIGLIGFIVGFADEFAKVKASAERFGEVMGVTNEILDDVHKPQVQLPADGDIQCTHLNFFYAGRVELLKDFSLTIHGGEVTALIGRSGCGKSTLVKVIAGLHSAQSGNVRIGSYNQSDLSLSCLRAQIGLVPQETHFWSRSILENFLLGAPNISFEQIVAACKVAEADEFISRLPNKYQTVLGEFGSNLSGGQRQRLAIARAISTHPPILILDEATAGLDPISETQLLHQLLTHRQGKTTLLISHRPSVVELADRIVLLKQGQLQLQGKLSELRGKPGDHQLFLNKTRTQGNSASSRYVQPSPI</sequence>
<dbReference type="InterPro" id="IPR036640">
    <property type="entry name" value="ABC1_TM_sf"/>
</dbReference>
<dbReference type="InterPro" id="IPR017871">
    <property type="entry name" value="ABC_transporter-like_CS"/>
</dbReference>
<dbReference type="FunFam" id="3.40.50.300:FF:000299">
    <property type="entry name" value="ABC transporter ATP-binding protein/permease"/>
    <property type="match status" value="1"/>
</dbReference>
<dbReference type="SUPFAM" id="SSF52540">
    <property type="entry name" value="P-loop containing nucleoside triphosphate hydrolases"/>
    <property type="match status" value="1"/>
</dbReference>
<evidence type="ECO:0000256" key="7">
    <source>
        <dbReference type="ARBA" id="ARBA00022807"/>
    </source>
</evidence>
<keyword evidence="4 11" id="KW-0812">Transmembrane</keyword>
<dbReference type="InterPro" id="IPR005074">
    <property type="entry name" value="Peptidase_C39"/>
</dbReference>
<evidence type="ECO:0000259" key="13">
    <source>
        <dbReference type="PROSITE" id="PS50929"/>
    </source>
</evidence>
<evidence type="ECO:0000313" key="15">
    <source>
        <dbReference type="EMBL" id="MBE9079555.1"/>
    </source>
</evidence>
<dbReference type="PROSITE" id="PS50990">
    <property type="entry name" value="PEPTIDASE_C39"/>
    <property type="match status" value="1"/>
</dbReference>
<dbReference type="InterPro" id="IPR003439">
    <property type="entry name" value="ABC_transporter-like_ATP-bd"/>
</dbReference>
<dbReference type="GO" id="GO:0005886">
    <property type="term" value="C:plasma membrane"/>
    <property type="evidence" value="ECO:0007669"/>
    <property type="project" value="UniProtKB-SubCell"/>
</dbReference>
<keyword evidence="7" id="KW-0788">Thiol protease</keyword>
<evidence type="ECO:0000256" key="5">
    <source>
        <dbReference type="ARBA" id="ARBA00022741"/>
    </source>
</evidence>
<dbReference type="AlphaFoldDB" id="A0A8J7AB10"/>
<evidence type="ECO:0000313" key="16">
    <source>
        <dbReference type="Proteomes" id="UP000636505"/>
    </source>
</evidence>
<keyword evidence="7" id="KW-0645">Protease</keyword>
<evidence type="ECO:0000256" key="4">
    <source>
        <dbReference type="ARBA" id="ARBA00022692"/>
    </source>
</evidence>
<dbReference type="GO" id="GO:0005524">
    <property type="term" value="F:ATP binding"/>
    <property type="evidence" value="ECO:0007669"/>
    <property type="project" value="UniProtKB-KW"/>
</dbReference>
<dbReference type="Pfam" id="PF00005">
    <property type="entry name" value="ABC_tran"/>
    <property type="match status" value="1"/>
</dbReference>
<dbReference type="Pfam" id="PF03412">
    <property type="entry name" value="Peptidase_C39"/>
    <property type="match status" value="1"/>
</dbReference>
<dbReference type="PANTHER" id="PTHR43394:SF1">
    <property type="entry name" value="ATP-BINDING CASSETTE SUB-FAMILY B MEMBER 10, MITOCHONDRIAL"/>
    <property type="match status" value="1"/>
</dbReference>
<comment type="subcellular location">
    <subcellularLocation>
        <location evidence="1">Cell membrane</location>
        <topology evidence="1">Multi-pass membrane protein</topology>
    </subcellularLocation>
</comment>
<keyword evidence="3" id="KW-1003">Cell membrane</keyword>
<comment type="caution">
    <text evidence="15">The sequence shown here is derived from an EMBL/GenBank/DDBJ whole genome shotgun (WGS) entry which is preliminary data.</text>
</comment>
<evidence type="ECO:0000256" key="2">
    <source>
        <dbReference type="ARBA" id="ARBA00022448"/>
    </source>
</evidence>
<evidence type="ECO:0000256" key="6">
    <source>
        <dbReference type="ARBA" id="ARBA00022801"/>
    </source>
</evidence>
<dbReference type="InterPro" id="IPR027417">
    <property type="entry name" value="P-loop_NTPase"/>
</dbReference>
<dbReference type="PROSITE" id="PS50929">
    <property type="entry name" value="ABC_TM1F"/>
    <property type="match status" value="1"/>
</dbReference>
<proteinExistence type="predicted"/>
<dbReference type="RefSeq" id="WP_193910637.1">
    <property type="nucleotide sequence ID" value="NZ_JADEXG010000060.1"/>
</dbReference>
<feature type="domain" description="ABC transporter" evidence="12">
    <location>
        <begin position="482"/>
        <end position="716"/>
    </location>
</feature>
<dbReference type="PANTHER" id="PTHR43394">
    <property type="entry name" value="ATP-DEPENDENT PERMEASE MDL1, MITOCHONDRIAL"/>
    <property type="match status" value="1"/>
</dbReference>
<dbReference type="GO" id="GO:0016887">
    <property type="term" value="F:ATP hydrolysis activity"/>
    <property type="evidence" value="ECO:0007669"/>
    <property type="project" value="InterPro"/>
</dbReference>
<dbReference type="CDD" id="cd02418">
    <property type="entry name" value="Peptidase_C39B"/>
    <property type="match status" value="1"/>
</dbReference>
<evidence type="ECO:0000256" key="3">
    <source>
        <dbReference type="ARBA" id="ARBA00022475"/>
    </source>
</evidence>
<keyword evidence="10 11" id="KW-0472">Membrane</keyword>
<dbReference type="CDD" id="cd18570">
    <property type="entry name" value="ABC_6TM_PCAT1_LagD_like"/>
    <property type="match status" value="1"/>
</dbReference>